<accession>A0A9D5A3X6</accession>
<keyword evidence="3" id="KW-1185">Reference proteome</keyword>
<name>A0A9D5A3X6_PEA</name>
<dbReference type="SUPFAM" id="SSF54211">
    <property type="entry name" value="Ribosomal protein S5 domain 2-like"/>
    <property type="match status" value="1"/>
</dbReference>
<evidence type="ECO:0008006" key="4">
    <source>
        <dbReference type="Google" id="ProtNLM"/>
    </source>
</evidence>
<protein>
    <recommendedName>
        <fullName evidence="4">DNA repair protein RadA</fullName>
    </recommendedName>
</protein>
<evidence type="ECO:0000256" key="1">
    <source>
        <dbReference type="SAM" id="MobiDB-lite"/>
    </source>
</evidence>
<evidence type="ECO:0000313" key="2">
    <source>
        <dbReference type="EMBL" id="KAI5396637.1"/>
    </source>
</evidence>
<dbReference type="EMBL" id="JAMSHJ010000006">
    <property type="protein sequence ID" value="KAI5396637.1"/>
    <property type="molecule type" value="Genomic_DNA"/>
</dbReference>
<dbReference type="Proteomes" id="UP001058974">
    <property type="component" value="Chromosome 6"/>
</dbReference>
<sequence>MGGLTLTETAGDHAIAAAICSSFLEYPIPKGIAFIGEIGLSGELRTVPRIDKRVHALAKLGYKTCVVPKQAVKALGTEDTVTFHDQMTHSVAYTIKTSRNRRDGKRTCGGGGGVRAVREGKKARSVRKGEDSSSEP</sequence>
<dbReference type="PANTHER" id="PTHR32472">
    <property type="entry name" value="DNA REPAIR PROTEIN RADA"/>
    <property type="match status" value="1"/>
</dbReference>
<dbReference type="Gramene" id="Psat06G0273400-T1">
    <property type="protein sequence ID" value="KAI5396637.1"/>
    <property type="gene ID" value="KIW84_062734"/>
</dbReference>
<dbReference type="AlphaFoldDB" id="A0A9D5A3X6"/>
<feature type="compositionally biased region" description="Basic and acidic residues" evidence="1">
    <location>
        <begin position="116"/>
        <end position="136"/>
    </location>
</feature>
<dbReference type="InterPro" id="IPR020568">
    <property type="entry name" value="Ribosomal_Su5_D2-typ_SF"/>
</dbReference>
<proteinExistence type="predicted"/>
<dbReference type="Gene3D" id="3.30.230.10">
    <property type="match status" value="1"/>
</dbReference>
<dbReference type="GO" id="GO:0000725">
    <property type="term" value="P:recombinational repair"/>
    <property type="evidence" value="ECO:0007669"/>
    <property type="project" value="TreeGrafter"/>
</dbReference>
<evidence type="ECO:0000313" key="3">
    <source>
        <dbReference type="Proteomes" id="UP001058974"/>
    </source>
</evidence>
<dbReference type="PANTHER" id="PTHR32472:SF19">
    <property type="entry name" value="DNA REPAIR-LIKE PROTEINRADA"/>
    <property type="match status" value="1"/>
</dbReference>
<gene>
    <name evidence="2" type="ORF">KIW84_062734</name>
</gene>
<organism evidence="2 3">
    <name type="scientific">Pisum sativum</name>
    <name type="common">Garden pea</name>
    <name type="synonym">Lathyrus oleraceus</name>
    <dbReference type="NCBI Taxonomy" id="3888"/>
    <lineage>
        <taxon>Eukaryota</taxon>
        <taxon>Viridiplantae</taxon>
        <taxon>Streptophyta</taxon>
        <taxon>Embryophyta</taxon>
        <taxon>Tracheophyta</taxon>
        <taxon>Spermatophyta</taxon>
        <taxon>Magnoliopsida</taxon>
        <taxon>eudicotyledons</taxon>
        <taxon>Gunneridae</taxon>
        <taxon>Pentapetalae</taxon>
        <taxon>rosids</taxon>
        <taxon>fabids</taxon>
        <taxon>Fabales</taxon>
        <taxon>Fabaceae</taxon>
        <taxon>Papilionoideae</taxon>
        <taxon>50 kb inversion clade</taxon>
        <taxon>NPAAA clade</taxon>
        <taxon>Hologalegina</taxon>
        <taxon>IRL clade</taxon>
        <taxon>Fabeae</taxon>
        <taxon>Lathyrus</taxon>
    </lineage>
</organism>
<dbReference type="Pfam" id="PF13541">
    <property type="entry name" value="ChlI"/>
    <property type="match status" value="1"/>
</dbReference>
<feature type="region of interest" description="Disordered" evidence="1">
    <location>
        <begin position="101"/>
        <end position="136"/>
    </location>
</feature>
<reference evidence="2 3" key="1">
    <citation type="journal article" date="2022" name="Nat. Genet.">
        <title>Improved pea reference genome and pan-genome highlight genomic features and evolutionary characteristics.</title>
        <authorList>
            <person name="Yang T."/>
            <person name="Liu R."/>
            <person name="Luo Y."/>
            <person name="Hu S."/>
            <person name="Wang D."/>
            <person name="Wang C."/>
            <person name="Pandey M.K."/>
            <person name="Ge S."/>
            <person name="Xu Q."/>
            <person name="Li N."/>
            <person name="Li G."/>
            <person name="Huang Y."/>
            <person name="Saxena R.K."/>
            <person name="Ji Y."/>
            <person name="Li M."/>
            <person name="Yan X."/>
            <person name="He Y."/>
            <person name="Liu Y."/>
            <person name="Wang X."/>
            <person name="Xiang C."/>
            <person name="Varshney R.K."/>
            <person name="Ding H."/>
            <person name="Gao S."/>
            <person name="Zong X."/>
        </authorList>
    </citation>
    <scope>NUCLEOTIDE SEQUENCE [LARGE SCALE GENOMIC DNA]</scope>
    <source>
        <strain evidence="2 3">cv. Zhongwan 6</strain>
    </source>
</reference>
<comment type="caution">
    <text evidence="2">The sequence shown here is derived from an EMBL/GenBank/DDBJ whole genome shotgun (WGS) entry which is preliminary data.</text>
</comment>
<dbReference type="InterPro" id="IPR014721">
    <property type="entry name" value="Ribsml_uS5_D2-typ_fold_subgr"/>
</dbReference>